<evidence type="ECO:0000313" key="2">
    <source>
        <dbReference type="Proteomes" id="UP000076088"/>
    </source>
</evidence>
<reference evidence="1 2" key="2">
    <citation type="journal article" date="2016" name="Genome Announc.">
        <title>Complete Genome Sequence of Sphingopyxis macrogoltabida Strain 203N (NBRC 111659), a Polyethylene Glycol Degrader.</title>
        <authorList>
            <person name="Ohtsubo Y."/>
            <person name="Nonoyama S."/>
            <person name="Nagata Y."/>
            <person name="Numata M."/>
            <person name="Tsuchikane K."/>
            <person name="Hosoyama A."/>
            <person name="Yamazoe A."/>
            <person name="Tsuda M."/>
            <person name="Fujita N."/>
            <person name="Kawai F."/>
        </authorList>
    </citation>
    <scope>NUCLEOTIDE SEQUENCE [LARGE SCALE GENOMIC DNA]</scope>
    <source>
        <strain evidence="1 2">203N</strain>
    </source>
</reference>
<dbReference type="RefSeq" id="WP_054728066.1">
    <property type="nucleotide sequence ID" value="NZ_CP009429.1"/>
</dbReference>
<organism evidence="1 2">
    <name type="scientific">Sphingopyxis macrogoltabida</name>
    <name type="common">Sphingomonas macrogoltabidus</name>
    <dbReference type="NCBI Taxonomy" id="33050"/>
    <lineage>
        <taxon>Bacteria</taxon>
        <taxon>Pseudomonadati</taxon>
        <taxon>Pseudomonadota</taxon>
        <taxon>Alphaproteobacteria</taxon>
        <taxon>Sphingomonadales</taxon>
        <taxon>Sphingomonadaceae</taxon>
        <taxon>Sphingopyxis</taxon>
    </lineage>
</organism>
<protein>
    <submittedName>
        <fullName evidence="1">Uncharacterized protein</fullName>
    </submittedName>
</protein>
<name>A0AAC9FFC5_SPHMC</name>
<accession>A0AAC9FFC5</accession>
<keyword evidence="2" id="KW-1185">Reference proteome</keyword>
<evidence type="ECO:0000313" key="1">
    <source>
        <dbReference type="EMBL" id="AMU88985.1"/>
    </source>
</evidence>
<dbReference type="EMBL" id="CP013344">
    <property type="protein sequence ID" value="AMU88985.1"/>
    <property type="molecule type" value="Genomic_DNA"/>
</dbReference>
<dbReference type="AlphaFoldDB" id="A0AAC9FFC5"/>
<reference evidence="2" key="1">
    <citation type="submission" date="2015-11" db="EMBL/GenBank/DDBJ databases">
        <title>Complete genome sequence of a polyethylene-glycol degrader Sphingopyxis macrogoltabida 203N (NBRC 111659).</title>
        <authorList>
            <person name="Yoshiyuki O."/>
            <person name="Shouta N."/>
            <person name="Nagata Y."/>
            <person name="Numata M."/>
            <person name="Tsuchikane K."/>
            <person name="Hosoyama A."/>
            <person name="Yamazoe A."/>
            <person name="Tsuda M."/>
            <person name="Fujita N."/>
            <person name="Kawai F."/>
        </authorList>
    </citation>
    <scope>NUCLEOTIDE SEQUENCE [LARGE SCALE GENOMIC DNA]</scope>
    <source>
        <strain evidence="2">203N</strain>
    </source>
</reference>
<proteinExistence type="predicted"/>
<dbReference type="Proteomes" id="UP000076088">
    <property type="component" value="Chromosome"/>
</dbReference>
<sequence length="125" mass="13971">MSRAITGWELPEQQRDMLLPQFAPRYETLVTDHVTLRFGTDEDTPLPSARTGEVVGEADDGEGVQALVVRIDGTTDRGDGSHYHITWSLGEGRRAKESNDVIAARGWSRVDPPIEIALEPARWRF</sequence>
<gene>
    <name evidence="1" type="ORF">ATM17_08010</name>
</gene>
<dbReference type="KEGG" id="smaz:LH19_11870"/>